<feature type="domain" description="Mammalian cell entry C-terminal" evidence="2">
    <location>
        <begin position="120"/>
        <end position="326"/>
    </location>
</feature>
<name>A0A1H0USD2_9PSEU</name>
<dbReference type="Pfam" id="PF02470">
    <property type="entry name" value="MlaD"/>
    <property type="match status" value="1"/>
</dbReference>
<dbReference type="Pfam" id="PF11887">
    <property type="entry name" value="Mce4_CUP1"/>
    <property type="match status" value="1"/>
</dbReference>
<keyword evidence="4" id="KW-1185">Reference proteome</keyword>
<dbReference type="Proteomes" id="UP000199651">
    <property type="component" value="Unassembled WGS sequence"/>
</dbReference>
<evidence type="ECO:0000259" key="1">
    <source>
        <dbReference type="Pfam" id="PF02470"/>
    </source>
</evidence>
<dbReference type="AlphaFoldDB" id="A0A1H0USD2"/>
<dbReference type="STRING" id="504798.SAMN05421871_107372"/>
<evidence type="ECO:0000313" key="3">
    <source>
        <dbReference type="EMBL" id="SDP69040.1"/>
    </source>
</evidence>
<dbReference type="GO" id="GO:0005576">
    <property type="term" value="C:extracellular region"/>
    <property type="evidence" value="ECO:0007669"/>
    <property type="project" value="TreeGrafter"/>
</dbReference>
<dbReference type="NCBIfam" id="TIGR00996">
    <property type="entry name" value="Mtu_fam_mce"/>
    <property type="match status" value="1"/>
</dbReference>
<accession>A0A1H0USD2</accession>
<sequence length="344" mass="36898">MRSLTGPLLKGLIFTLVTLLATTILAITIANRGSGDTATYKARFTDVTSLNPGDDVRMSGVRVGQVDHIEIVDNAVAEVEFSVDRRWRLTLEATAAIKFRNLIGQRYISLDQGMGDATVTMAEGQLIPLERTRPALDLTAMFNGFKPLFQALTPQDVNQLSFEIVQVLQGEGGTVQSLIQHTASLTNTLADKDEVIGKVISNLNNVLEQINGRGDKLGTLITTTQQLVTGLASDAKPIGEALDSLSSLATSTSSLLQGGREPLRRDIEALGALSKTLADNSPAFDKFIAMLPTKYETIGRTVSYGSWMNLYLCGATTNVKPAPQLPGTQPLPVGIPVTDARCGR</sequence>
<organism evidence="3 4">
    <name type="scientific">Actinokineospora alba</name>
    <dbReference type="NCBI Taxonomy" id="504798"/>
    <lineage>
        <taxon>Bacteria</taxon>
        <taxon>Bacillati</taxon>
        <taxon>Actinomycetota</taxon>
        <taxon>Actinomycetes</taxon>
        <taxon>Pseudonocardiales</taxon>
        <taxon>Pseudonocardiaceae</taxon>
        <taxon>Actinokineospora</taxon>
    </lineage>
</organism>
<dbReference type="EMBL" id="FNJB01000012">
    <property type="protein sequence ID" value="SDP69040.1"/>
    <property type="molecule type" value="Genomic_DNA"/>
</dbReference>
<dbReference type="GO" id="GO:0051701">
    <property type="term" value="P:biological process involved in interaction with host"/>
    <property type="evidence" value="ECO:0007669"/>
    <property type="project" value="TreeGrafter"/>
</dbReference>
<dbReference type="InterPro" id="IPR003399">
    <property type="entry name" value="Mce/MlaD"/>
</dbReference>
<dbReference type="OrthoDB" id="338143at2"/>
<dbReference type="InterPro" id="IPR052336">
    <property type="entry name" value="MlaD_Phospholipid_Transporter"/>
</dbReference>
<proteinExistence type="predicted"/>
<dbReference type="PANTHER" id="PTHR33371">
    <property type="entry name" value="INTERMEMBRANE PHOSPHOLIPID TRANSPORT SYSTEM BINDING PROTEIN MLAD-RELATED"/>
    <property type="match status" value="1"/>
</dbReference>
<dbReference type="RefSeq" id="WP_091382112.1">
    <property type="nucleotide sequence ID" value="NZ_FNDV01000007.1"/>
</dbReference>
<gene>
    <name evidence="3" type="ORF">SAMN05192558_11232</name>
</gene>
<dbReference type="InterPro" id="IPR024516">
    <property type="entry name" value="Mce_C"/>
</dbReference>
<dbReference type="PANTHER" id="PTHR33371:SF17">
    <property type="entry name" value="MCE-FAMILY PROTEIN MCE1B"/>
    <property type="match status" value="1"/>
</dbReference>
<evidence type="ECO:0000259" key="2">
    <source>
        <dbReference type="Pfam" id="PF11887"/>
    </source>
</evidence>
<reference evidence="4" key="1">
    <citation type="submission" date="2016-10" db="EMBL/GenBank/DDBJ databases">
        <authorList>
            <person name="Varghese N."/>
            <person name="Submissions S."/>
        </authorList>
    </citation>
    <scope>NUCLEOTIDE SEQUENCE [LARGE SCALE GENOMIC DNA]</scope>
    <source>
        <strain evidence="4">IBRC-M 10655</strain>
    </source>
</reference>
<protein>
    <submittedName>
        <fullName evidence="3">Phospholipid/cholesterol/gamma-HCH transport system substrate-binding protein</fullName>
    </submittedName>
</protein>
<feature type="domain" description="Mce/MlaD" evidence="1">
    <location>
        <begin position="37"/>
        <end position="113"/>
    </location>
</feature>
<evidence type="ECO:0000313" key="4">
    <source>
        <dbReference type="Proteomes" id="UP000199651"/>
    </source>
</evidence>
<dbReference type="InterPro" id="IPR005693">
    <property type="entry name" value="Mce"/>
</dbReference>